<sequence length="189" mass="20386">MPMFDPANIQHPNSTEWFPTDHVAEYVTARLRTPLDKQCSSRLLSSALAPCVLLHAERIRVQARAVPPVGGREQTDACAPQAPYVWTRAVPLVVRVAQVDACSLPCGGGCARGRLPRTVSASRLGRVVADGGRQIPGGCSLRVRRVGALGAGSQFPAFTLGGRGWLDVPVRRNAPFRAGFLEWVFSCGW</sequence>
<dbReference type="EMBL" id="JANPWB010000013">
    <property type="protein sequence ID" value="KAJ1105926.1"/>
    <property type="molecule type" value="Genomic_DNA"/>
</dbReference>
<name>A0AAV7MRC2_PLEWA</name>
<evidence type="ECO:0000313" key="2">
    <source>
        <dbReference type="Proteomes" id="UP001066276"/>
    </source>
</evidence>
<reference evidence="1" key="1">
    <citation type="journal article" date="2022" name="bioRxiv">
        <title>Sequencing and chromosome-scale assembly of the giantPleurodeles waltlgenome.</title>
        <authorList>
            <person name="Brown T."/>
            <person name="Elewa A."/>
            <person name="Iarovenko S."/>
            <person name="Subramanian E."/>
            <person name="Araus A.J."/>
            <person name="Petzold A."/>
            <person name="Susuki M."/>
            <person name="Suzuki K.-i.T."/>
            <person name="Hayashi T."/>
            <person name="Toyoda A."/>
            <person name="Oliveira C."/>
            <person name="Osipova E."/>
            <person name="Leigh N.D."/>
            <person name="Simon A."/>
            <person name="Yun M.H."/>
        </authorList>
    </citation>
    <scope>NUCLEOTIDE SEQUENCE</scope>
    <source>
        <strain evidence="1">20211129_DDA</strain>
        <tissue evidence="1">Liver</tissue>
    </source>
</reference>
<evidence type="ECO:0000313" key="1">
    <source>
        <dbReference type="EMBL" id="KAJ1105926.1"/>
    </source>
</evidence>
<keyword evidence="2" id="KW-1185">Reference proteome</keyword>
<proteinExistence type="predicted"/>
<gene>
    <name evidence="1" type="ORF">NDU88_003329</name>
</gene>
<dbReference type="AlphaFoldDB" id="A0AAV7MRC2"/>
<protein>
    <submittedName>
        <fullName evidence="1">Uncharacterized protein</fullName>
    </submittedName>
</protein>
<comment type="caution">
    <text evidence="1">The sequence shown here is derived from an EMBL/GenBank/DDBJ whole genome shotgun (WGS) entry which is preliminary data.</text>
</comment>
<organism evidence="1 2">
    <name type="scientific">Pleurodeles waltl</name>
    <name type="common">Iberian ribbed newt</name>
    <dbReference type="NCBI Taxonomy" id="8319"/>
    <lineage>
        <taxon>Eukaryota</taxon>
        <taxon>Metazoa</taxon>
        <taxon>Chordata</taxon>
        <taxon>Craniata</taxon>
        <taxon>Vertebrata</taxon>
        <taxon>Euteleostomi</taxon>
        <taxon>Amphibia</taxon>
        <taxon>Batrachia</taxon>
        <taxon>Caudata</taxon>
        <taxon>Salamandroidea</taxon>
        <taxon>Salamandridae</taxon>
        <taxon>Pleurodelinae</taxon>
        <taxon>Pleurodeles</taxon>
    </lineage>
</organism>
<accession>A0AAV7MRC2</accession>
<dbReference type="Proteomes" id="UP001066276">
    <property type="component" value="Chromosome 9"/>
</dbReference>